<dbReference type="Proteomes" id="UP001066276">
    <property type="component" value="Chromosome 5"/>
</dbReference>
<evidence type="ECO:0000313" key="1">
    <source>
        <dbReference type="EMBL" id="KAJ1155840.1"/>
    </source>
</evidence>
<sequence length="93" mass="10649">MLYITHETQEQNVDGGRQLVADVRRRVTERTDDGAAVLIKIMNSASLSESFSTRKLATSCLDCRTKPTYSINRCVCLRLLFLSWVPQRRMNGR</sequence>
<name>A0AAV7RY16_PLEWA</name>
<dbReference type="EMBL" id="JANPWB010000009">
    <property type="protein sequence ID" value="KAJ1155840.1"/>
    <property type="molecule type" value="Genomic_DNA"/>
</dbReference>
<keyword evidence="2" id="KW-1185">Reference proteome</keyword>
<organism evidence="1 2">
    <name type="scientific">Pleurodeles waltl</name>
    <name type="common">Iberian ribbed newt</name>
    <dbReference type="NCBI Taxonomy" id="8319"/>
    <lineage>
        <taxon>Eukaryota</taxon>
        <taxon>Metazoa</taxon>
        <taxon>Chordata</taxon>
        <taxon>Craniata</taxon>
        <taxon>Vertebrata</taxon>
        <taxon>Euteleostomi</taxon>
        <taxon>Amphibia</taxon>
        <taxon>Batrachia</taxon>
        <taxon>Caudata</taxon>
        <taxon>Salamandroidea</taxon>
        <taxon>Salamandridae</taxon>
        <taxon>Pleurodelinae</taxon>
        <taxon>Pleurodeles</taxon>
    </lineage>
</organism>
<accession>A0AAV7RY16</accession>
<evidence type="ECO:0000313" key="2">
    <source>
        <dbReference type="Proteomes" id="UP001066276"/>
    </source>
</evidence>
<dbReference type="AlphaFoldDB" id="A0AAV7RY16"/>
<protein>
    <submittedName>
        <fullName evidence="1">Uncharacterized protein</fullName>
    </submittedName>
</protein>
<reference evidence="1" key="1">
    <citation type="journal article" date="2022" name="bioRxiv">
        <title>Sequencing and chromosome-scale assembly of the giantPleurodeles waltlgenome.</title>
        <authorList>
            <person name="Brown T."/>
            <person name="Elewa A."/>
            <person name="Iarovenko S."/>
            <person name="Subramanian E."/>
            <person name="Araus A.J."/>
            <person name="Petzold A."/>
            <person name="Susuki M."/>
            <person name="Suzuki K.-i.T."/>
            <person name="Hayashi T."/>
            <person name="Toyoda A."/>
            <person name="Oliveira C."/>
            <person name="Osipova E."/>
            <person name="Leigh N.D."/>
            <person name="Simon A."/>
            <person name="Yun M.H."/>
        </authorList>
    </citation>
    <scope>NUCLEOTIDE SEQUENCE</scope>
    <source>
        <strain evidence="1">20211129_DDA</strain>
        <tissue evidence="1">Liver</tissue>
    </source>
</reference>
<gene>
    <name evidence="1" type="ORF">NDU88_008565</name>
</gene>
<comment type="caution">
    <text evidence="1">The sequence shown here is derived from an EMBL/GenBank/DDBJ whole genome shotgun (WGS) entry which is preliminary data.</text>
</comment>
<proteinExistence type="predicted"/>